<dbReference type="AlphaFoldDB" id="A0AAP9H9R9"/>
<feature type="compositionally biased region" description="Basic and acidic residues" evidence="2">
    <location>
        <begin position="205"/>
        <end position="217"/>
    </location>
</feature>
<dbReference type="InterPro" id="IPR036291">
    <property type="entry name" value="NAD(P)-bd_dom_sf"/>
</dbReference>
<dbReference type="Pfam" id="PF13561">
    <property type="entry name" value="adh_short_C2"/>
    <property type="match status" value="1"/>
</dbReference>
<reference evidence="3" key="3">
    <citation type="submission" date="2023-07" db="EMBL/GenBank/DDBJ databases">
        <title>The extreme plant-growth-promoting properties of Pantoea phytobeneficialis PF55 revealed by functional and genomic analysis.</title>
        <authorList>
            <person name="Nascimento F.X."/>
            <person name="Marcio R.J."/>
        </authorList>
    </citation>
    <scope>NUCLEOTIDE SEQUENCE</scope>
    <source>
        <strain evidence="3">PF55</strain>
    </source>
</reference>
<dbReference type="Proteomes" id="UP000424872">
    <property type="component" value="Plasmid pMSR2A"/>
</dbReference>
<evidence type="ECO:0000256" key="2">
    <source>
        <dbReference type="SAM" id="MobiDB-lite"/>
    </source>
</evidence>
<dbReference type="PANTHER" id="PTHR42879:SF6">
    <property type="entry name" value="NADPH-DEPENDENT REDUCTASE BACG"/>
    <property type="match status" value="1"/>
</dbReference>
<dbReference type="PANTHER" id="PTHR42879">
    <property type="entry name" value="3-OXOACYL-(ACYL-CARRIER-PROTEIN) REDUCTASE"/>
    <property type="match status" value="1"/>
</dbReference>
<keyword evidence="4" id="KW-0614">Plasmid</keyword>
<dbReference type="FunFam" id="3.40.50.720:FF:000084">
    <property type="entry name" value="Short-chain dehydrogenase reductase"/>
    <property type="match status" value="1"/>
</dbReference>
<dbReference type="InterPro" id="IPR002347">
    <property type="entry name" value="SDR_fam"/>
</dbReference>
<gene>
    <name evidence="4" type="ORF">CTZ24_22155</name>
    <name evidence="3" type="ORF">Q3404_11400</name>
</gene>
<dbReference type="InterPro" id="IPR050259">
    <property type="entry name" value="SDR"/>
</dbReference>
<dbReference type="CDD" id="cd05344">
    <property type="entry name" value="BKR_like_SDR_like"/>
    <property type="match status" value="1"/>
</dbReference>
<reference evidence="5" key="1">
    <citation type="submission" date="2017-11" db="EMBL/GenBank/DDBJ databases">
        <title>Genome sequence of Pantoea sp. MSR2.</title>
        <authorList>
            <person name="Nascimento F.X."/>
        </authorList>
    </citation>
    <scope>NUCLEOTIDE SEQUENCE [LARGE SCALE GENOMIC DNA]</scope>
    <source>
        <strain evidence="5">MSR2</strain>
        <plasmid evidence="5">pmsr2a</plasmid>
    </source>
</reference>
<protein>
    <submittedName>
        <fullName evidence="4">3-oxoacyl-ACP reductase</fullName>
    </submittedName>
    <submittedName>
        <fullName evidence="3">SDR family oxidoreductase</fullName>
    </submittedName>
</protein>
<proteinExistence type="inferred from homology"/>
<geneLocation type="plasmid" evidence="4">
    <name>pMSR2A</name>
</geneLocation>
<dbReference type="EMBL" id="CP024637">
    <property type="protein sequence ID" value="QGR09154.1"/>
    <property type="molecule type" value="Genomic_DNA"/>
</dbReference>
<comment type="similarity">
    <text evidence="1">Belongs to the short-chain dehydrogenases/reductases (SDR) family.</text>
</comment>
<dbReference type="Proteomes" id="UP001171299">
    <property type="component" value="Unassembled WGS sequence"/>
</dbReference>
<accession>A0AAP9H9R9</accession>
<sequence length="261" mass="27194">MDLQIQHRVALVCGAGSGLGRAMALSLAQEGVKVAVTGRNLEKLAETVSQIQQQGGTAHAWQLDLAAPDSFDAVLNAIRQHWGDVDILVNNSGGPPPASAQGTAAAVWQQQFALMVSSLIALTDKVLPAMREQGWGRIITSTSSGVIAPIPNLALSNALRMSLLGWSKTLATEVAADGVTVNVMVPGRIATDRVSQLDAIKAKRENSTPDAVAEKSRQGIPAGRYGTPEEYGATAAFLASQAASYITGTVLRVDGGMIDAL</sequence>
<evidence type="ECO:0000313" key="4">
    <source>
        <dbReference type="EMBL" id="QGR09154.1"/>
    </source>
</evidence>
<keyword evidence="6" id="KW-1185">Reference proteome</keyword>
<dbReference type="EMBL" id="JAUOOM010000009">
    <property type="protein sequence ID" value="MDO6407183.1"/>
    <property type="molecule type" value="Genomic_DNA"/>
</dbReference>
<evidence type="ECO:0000313" key="6">
    <source>
        <dbReference type="Proteomes" id="UP001171299"/>
    </source>
</evidence>
<organism evidence="4 5">
    <name type="scientific">Pantoea phytobeneficialis</name>
    <dbReference type="NCBI Taxonomy" id="2052056"/>
    <lineage>
        <taxon>Bacteria</taxon>
        <taxon>Pseudomonadati</taxon>
        <taxon>Pseudomonadota</taxon>
        <taxon>Gammaproteobacteria</taxon>
        <taxon>Enterobacterales</taxon>
        <taxon>Erwiniaceae</taxon>
        <taxon>Pantoea</taxon>
    </lineage>
</organism>
<dbReference type="SUPFAM" id="SSF51735">
    <property type="entry name" value="NAD(P)-binding Rossmann-fold domains"/>
    <property type="match status" value="1"/>
</dbReference>
<evidence type="ECO:0000313" key="3">
    <source>
        <dbReference type="EMBL" id="MDO6407183.1"/>
    </source>
</evidence>
<evidence type="ECO:0000313" key="5">
    <source>
        <dbReference type="Proteomes" id="UP000424872"/>
    </source>
</evidence>
<name>A0AAP9H9R9_9GAMM</name>
<dbReference type="KEGG" id="ppho:CTZ24_22155"/>
<reference evidence="4" key="2">
    <citation type="journal article" date="2020" name="Environ. Microbiol.">
        <title>The extreme plant-growth-promoting properties of Pantoea phytobeneficialis MSR2 revealed by functional and genomic analysis.</title>
        <authorList>
            <person name="Nascimento F.X."/>
            <person name="Hernandez A.G."/>
            <person name="Glick B.R."/>
            <person name="Rossi M.J."/>
        </authorList>
    </citation>
    <scope>NUCLEOTIDE SEQUENCE</scope>
    <source>
        <strain evidence="4">MSR2</strain>
    </source>
</reference>
<geneLocation type="plasmid" evidence="5">
    <name>pmsr2a</name>
</geneLocation>
<dbReference type="PRINTS" id="PR00081">
    <property type="entry name" value="GDHRDH"/>
</dbReference>
<dbReference type="RefSeq" id="WP_208725656.1">
    <property type="nucleotide sequence ID" value="NZ_CP024637.1"/>
</dbReference>
<evidence type="ECO:0000256" key="1">
    <source>
        <dbReference type="ARBA" id="ARBA00006484"/>
    </source>
</evidence>
<feature type="region of interest" description="Disordered" evidence="2">
    <location>
        <begin position="205"/>
        <end position="225"/>
    </location>
</feature>
<dbReference type="Gene3D" id="3.40.50.720">
    <property type="entry name" value="NAD(P)-binding Rossmann-like Domain"/>
    <property type="match status" value="1"/>
</dbReference>